<dbReference type="SUPFAM" id="SSF52540">
    <property type="entry name" value="P-loop containing nucleoside triphosphate hydrolases"/>
    <property type="match status" value="1"/>
</dbReference>
<feature type="coiled-coil region" evidence="4">
    <location>
        <begin position="338"/>
        <end position="430"/>
    </location>
</feature>
<evidence type="ECO:0000313" key="7">
    <source>
        <dbReference type="Proteomes" id="UP000215383"/>
    </source>
</evidence>
<dbReference type="EMBL" id="LT906446">
    <property type="protein sequence ID" value="SNV03482.1"/>
    <property type="molecule type" value="Genomic_DNA"/>
</dbReference>
<dbReference type="Pfam" id="PF13476">
    <property type="entry name" value="AAA_23"/>
    <property type="match status" value="1"/>
</dbReference>
<dbReference type="eggNOG" id="COG0419">
    <property type="taxonomic scope" value="Bacteria"/>
</dbReference>
<evidence type="ECO:0000256" key="4">
    <source>
        <dbReference type="SAM" id="Coils"/>
    </source>
</evidence>
<dbReference type="InterPro" id="IPR027417">
    <property type="entry name" value="P-loop_NTPase"/>
</dbReference>
<evidence type="ECO:0000313" key="6">
    <source>
        <dbReference type="EMBL" id="SNV03482.1"/>
    </source>
</evidence>
<dbReference type="PANTHER" id="PTHR32114:SF2">
    <property type="entry name" value="ABC TRANSPORTER ABCH.3"/>
    <property type="match status" value="1"/>
</dbReference>
<keyword evidence="7" id="KW-1185">Reference proteome</keyword>
<feature type="coiled-coil region" evidence="4">
    <location>
        <begin position="680"/>
        <end position="707"/>
    </location>
</feature>
<sequence>MRPLKLTISAFGPYADVCTLDLDKLGEKGLYLITGDTGAGKTTIFDAITFALYGQASGNFRSVDMLRSKYANASTPTYVEMDFSYNQKKYTIKRNPEYLRPAKKGDGFVKEKASAIFISPDKKQPIIGSKNVNNAIIELIGLDANQFTQIAMIAQGEFLKLIYATTKERSEIFRRIFNTKPYQILQDKIKERFNLLRNDFSSIDTSIKQHIENIIFPEDNLPQNLLQSEYPSYLEQIISNDSKTFAEMNNSLQKCETELFNISQAIEENNNQKKLLQKQQVIQQFLEDNKNNLSLLEKDYLQQKNIYEEKSPSLTIKIAKLTEELPKYAQITKKQLSLEQQHKDLSLKKQQLINAQKELADLEEQSLKNSTELNTLNDISAQIEKTKSDLEKLEQIQSELDKLKNDVYLYQQYRQEYATHLRDYKAIQQAHLQLKQEHTVQYHAFLDEQAGILADNLKPDEPCPVCGSLHHPKPAQKSTKAPTQAQLEQLQKQCDELAKKLNDLSSNLGKIKGKGQNINEEILRQAKQLFNIDDKTLLNSAIIEKENSLQTKKASLINLMQKQNKQLRQKEKLTNRFEQMAIKEKKLQNEQLKLTQFITKTNADKEHILQEILELKQTLLFDDEQTAQKQLQIYKHKQSILKENMLKAQSKWENLQKKVDEYTTSLKIIQQQIIPQKQNTEELLLQQEKLKQEKTSLNEKLQNLHTRISTNSKTRQKLLEQLEKLSDCEKLYTNMKALYDTATGSISGKERISLETYIQMIYFDRIIIRANTRLMMMSQGQYELKRSQNSEQLRYQTGLELDVIDHYNGTIRSVKTLSGGEAFKASLSLALGLADEIQSSAGGIHLDTMFIDEGFGSLDSESLSQAIKVLNQLTEQTKLIGIISHVNELKEKIDKQIQIMKKNERGSTAKILI</sequence>
<evidence type="ECO:0000256" key="1">
    <source>
        <dbReference type="ARBA" id="ARBA00006930"/>
    </source>
</evidence>
<dbReference type="Pfam" id="PF13558">
    <property type="entry name" value="SbcC_Walker_B"/>
    <property type="match status" value="1"/>
</dbReference>
<evidence type="ECO:0000259" key="5">
    <source>
        <dbReference type="Pfam" id="PF13476"/>
    </source>
</evidence>
<dbReference type="Proteomes" id="UP000215383">
    <property type="component" value="Chromosome 1"/>
</dbReference>
<feature type="coiled-coil region" evidence="4">
    <location>
        <begin position="553"/>
        <end position="590"/>
    </location>
</feature>
<evidence type="ECO:0000256" key="2">
    <source>
        <dbReference type="ARBA" id="ARBA00011322"/>
    </source>
</evidence>
<protein>
    <recommendedName>
        <fullName evidence="3">Nuclease SbcCD subunit C</fullName>
    </recommendedName>
</protein>
<gene>
    <name evidence="6" type="primary">sbcC</name>
    <name evidence="6" type="ORF">SAMEA4364220_01786</name>
</gene>
<comment type="similarity">
    <text evidence="1">Belongs to the SMC family. SbcC subfamily.</text>
</comment>
<comment type="subunit">
    <text evidence="2">Heterodimer of SbcC and SbcD.</text>
</comment>
<dbReference type="RefSeq" id="WP_027890072.1">
    <property type="nucleotide sequence ID" value="NZ_LT906446.1"/>
</dbReference>
<dbReference type="AlphaFoldDB" id="A0A239U0V4"/>
<name>A0A239U0V4_9FIRM</name>
<proteinExistence type="inferred from homology"/>
<accession>A0A239U0V4</accession>
<feature type="domain" description="Rad50/SbcC-type AAA" evidence="5">
    <location>
        <begin position="5"/>
        <end position="310"/>
    </location>
</feature>
<dbReference type="InterPro" id="IPR038729">
    <property type="entry name" value="Rad50/SbcC_AAA"/>
</dbReference>
<dbReference type="GO" id="GO:0006302">
    <property type="term" value="P:double-strand break repair"/>
    <property type="evidence" value="ECO:0007669"/>
    <property type="project" value="InterPro"/>
</dbReference>
<dbReference type="GO" id="GO:0016887">
    <property type="term" value="F:ATP hydrolysis activity"/>
    <property type="evidence" value="ECO:0007669"/>
    <property type="project" value="InterPro"/>
</dbReference>
<dbReference type="Gene3D" id="3.40.50.300">
    <property type="entry name" value="P-loop containing nucleotide triphosphate hydrolases"/>
    <property type="match status" value="2"/>
</dbReference>
<dbReference type="PANTHER" id="PTHR32114">
    <property type="entry name" value="ABC TRANSPORTER ABCH.3"/>
    <property type="match status" value="1"/>
</dbReference>
<reference evidence="6 7" key="1">
    <citation type="submission" date="2017-06" db="EMBL/GenBank/DDBJ databases">
        <authorList>
            <consortium name="Pathogen Informatics"/>
        </authorList>
    </citation>
    <scope>NUCLEOTIDE SEQUENCE [LARGE SCALE GENOMIC DNA]</scope>
    <source>
        <strain evidence="6 7">NCTC10570</strain>
    </source>
</reference>
<feature type="coiled-coil region" evidence="4">
    <location>
        <begin position="480"/>
        <end position="507"/>
    </location>
</feature>
<evidence type="ECO:0000256" key="3">
    <source>
        <dbReference type="ARBA" id="ARBA00013368"/>
    </source>
</evidence>
<organism evidence="6 7">
    <name type="scientific">Megamonas hypermegale</name>
    <dbReference type="NCBI Taxonomy" id="158847"/>
    <lineage>
        <taxon>Bacteria</taxon>
        <taxon>Bacillati</taxon>
        <taxon>Bacillota</taxon>
        <taxon>Negativicutes</taxon>
        <taxon>Selenomonadales</taxon>
        <taxon>Selenomonadaceae</taxon>
        <taxon>Megamonas</taxon>
    </lineage>
</organism>
<dbReference type="GeneID" id="78507775"/>
<dbReference type="Gene3D" id="1.20.5.110">
    <property type="match status" value="1"/>
</dbReference>
<keyword evidence="4" id="KW-0175">Coiled coil</keyword>